<feature type="domain" description="DUF4143" evidence="2">
    <location>
        <begin position="198"/>
        <end position="356"/>
    </location>
</feature>
<evidence type="ECO:0000259" key="2">
    <source>
        <dbReference type="Pfam" id="PF13635"/>
    </source>
</evidence>
<keyword evidence="4" id="KW-1185">Reference proteome</keyword>
<dbReference type="Gene3D" id="3.40.50.300">
    <property type="entry name" value="P-loop containing nucleotide triphosphate hydrolases"/>
    <property type="match status" value="1"/>
</dbReference>
<reference evidence="3 4" key="1">
    <citation type="submission" date="2020-02" db="EMBL/GenBank/DDBJ databases">
        <title>Characterization of phylogenetic diversity of novel bifidobacterial species isolated in Czech ZOOs.</title>
        <authorList>
            <person name="Lugli G.A."/>
            <person name="Vera N.B."/>
            <person name="Ventura M."/>
        </authorList>
    </citation>
    <scope>NUCLEOTIDE SEQUENCE [LARGE SCALE GENOMIC DNA]</scope>
    <source>
        <strain evidence="3 4">DSM 109963</strain>
    </source>
</reference>
<dbReference type="Pfam" id="PF13635">
    <property type="entry name" value="DUF4143"/>
    <property type="match status" value="1"/>
</dbReference>
<dbReference type="InterPro" id="IPR025420">
    <property type="entry name" value="DUF4143"/>
</dbReference>
<evidence type="ECO:0000259" key="1">
    <source>
        <dbReference type="Pfam" id="PF13173"/>
    </source>
</evidence>
<evidence type="ECO:0000313" key="4">
    <source>
        <dbReference type="Proteomes" id="UP000553756"/>
    </source>
</evidence>
<feature type="domain" description="AAA" evidence="1">
    <location>
        <begin position="19"/>
        <end position="151"/>
    </location>
</feature>
<dbReference type="SUPFAM" id="SSF52540">
    <property type="entry name" value="P-loop containing nucleoside triphosphate hydrolases"/>
    <property type="match status" value="1"/>
</dbReference>
<dbReference type="Pfam" id="PF13173">
    <property type="entry name" value="AAA_14"/>
    <property type="match status" value="1"/>
</dbReference>
<evidence type="ECO:0000313" key="3">
    <source>
        <dbReference type="EMBL" id="NMN01891.1"/>
    </source>
</evidence>
<dbReference type="Proteomes" id="UP000553756">
    <property type="component" value="Unassembled WGS sequence"/>
</dbReference>
<dbReference type="InterPro" id="IPR027417">
    <property type="entry name" value="P-loop_NTPase"/>
</dbReference>
<name>A0ABX1SVM5_9BIFI</name>
<dbReference type="InterPro" id="IPR041682">
    <property type="entry name" value="AAA_14"/>
</dbReference>
<protein>
    <submittedName>
        <fullName evidence="3">ATPase AAA</fullName>
    </submittedName>
</protein>
<dbReference type="RefSeq" id="WP_335341204.1">
    <property type="nucleotide sequence ID" value="NZ_JAAIIJ010000006.1"/>
</dbReference>
<sequence length="417" mass="48211">MEYARKEYLEKLIAGMGSDQVKIITGIRRCGKSYLLNTIFKRYLLDSGIPRERIIEMDFDGYRSKEYRDPKVFLDFIDKAITDSDRYYILLDEVQLLGSFTEVLNELIHMGNVDVYATGSNARLLSKDIVTEFRGRGDEIAMRPLSFSEFMEGYEGDKRDGYTEYAMYGGLPAVAMRKDMKRKTDYLSNVFNETYIADIIERNGVQYSSDLEQLVNVLCSNISGLTNPTKIANTFKSSAHCTISRQTVEKYLSYLEDSFLFEKAVRYDVKGRRYIGADAKYYAIDTGLRNARMNFRQFEETHLLENIIYNELRGRGYGVDVGVVPAQRKDADGKWRRATYEIDFVCNSGSERCYIQSALALPDREKLQQEQTSLMKVDDSFRKVIITKEGFEPHYNENGILMMNVYDFLLDRNALKL</sequence>
<dbReference type="PANTHER" id="PTHR33295">
    <property type="entry name" value="ATPASE"/>
    <property type="match status" value="1"/>
</dbReference>
<accession>A0ABX1SVM5</accession>
<comment type="caution">
    <text evidence="3">The sequence shown here is derived from an EMBL/GenBank/DDBJ whole genome shotgun (WGS) entry which is preliminary data.</text>
</comment>
<dbReference type="EMBL" id="JAAIIJ010000006">
    <property type="protein sequence ID" value="NMN01891.1"/>
    <property type="molecule type" value="Genomic_DNA"/>
</dbReference>
<proteinExistence type="predicted"/>
<gene>
    <name evidence="3" type="ORF">G1C94_0512</name>
</gene>
<organism evidence="3 4">
    <name type="scientific">Bifidobacterium panos</name>
    <dbReference type="NCBI Taxonomy" id="2675321"/>
    <lineage>
        <taxon>Bacteria</taxon>
        <taxon>Bacillati</taxon>
        <taxon>Actinomycetota</taxon>
        <taxon>Actinomycetes</taxon>
        <taxon>Bifidobacteriales</taxon>
        <taxon>Bifidobacteriaceae</taxon>
        <taxon>Bifidobacterium</taxon>
    </lineage>
</organism>
<dbReference type="PANTHER" id="PTHR33295:SF18">
    <property type="entry name" value="AAA+ ATPASE DOMAIN-CONTAINING PROTEIN"/>
    <property type="match status" value="1"/>
</dbReference>